<sequence>MPYSFRAVASVQTAPRGTGALSARDVKQTVTWTRQDPLFPARRFRKFKGKSERRLAGDREATVLADGCGPFGHARRRPKEKGRVAGCHRGQIRAKQRGGCDIVGLSLAGNLASPARPSENGNSTHRLGNSARFSPLGDGCKEPLRVPDAICSKGGSAAHLFTGEVTGKRSRQDRFADAGYPVLVLAGEVEEADATEMSTCPTGQGTEVEMNTYNTHCAETTGTDPLTKPSRRGKRVAR</sequence>
<evidence type="ECO:0000313" key="3">
    <source>
        <dbReference type="Proteomes" id="UP000076727"/>
    </source>
</evidence>
<protein>
    <submittedName>
        <fullName evidence="2">Uncharacterized protein</fullName>
    </submittedName>
</protein>
<proteinExistence type="predicted"/>
<feature type="compositionally biased region" description="Basic residues" evidence="1">
    <location>
        <begin position="229"/>
        <end position="238"/>
    </location>
</feature>
<organism evidence="2 3">
    <name type="scientific">Daedalea quercina L-15889</name>
    <dbReference type="NCBI Taxonomy" id="1314783"/>
    <lineage>
        <taxon>Eukaryota</taxon>
        <taxon>Fungi</taxon>
        <taxon>Dikarya</taxon>
        <taxon>Basidiomycota</taxon>
        <taxon>Agaricomycotina</taxon>
        <taxon>Agaricomycetes</taxon>
        <taxon>Polyporales</taxon>
        <taxon>Fomitopsis</taxon>
    </lineage>
</organism>
<feature type="region of interest" description="Disordered" evidence="1">
    <location>
        <begin position="217"/>
        <end position="238"/>
    </location>
</feature>
<dbReference type="AlphaFoldDB" id="A0A165Q0A6"/>
<reference evidence="2 3" key="1">
    <citation type="journal article" date="2016" name="Mol. Biol. Evol.">
        <title>Comparative Genomics of Early-Diverging Mushroom-Forming Fungi Provides Insights into the Origins of Lignocellulose Decay Capabilities.</title>
        <authorList>
            <person name="Nagy L.G."/>
            <person name="Riley R."/>
            <person name="Tritt A."/>
            <person name="Adam C."/>
            <person name="Daum C."/>
            <person name="Floudas D."/>
            <person name="Sun H."/>
            <person name="Yadav J.S."/>
            <person name="Pangilinan J."/>
            <person name="Larsson K.H."/>
            <person name="Matsuura K."/>
            <person name="Barry K."/>
            <person name="Labutti K."/>
            <person name="Kuo R."/>
            <person name="Ohm R.A."/>
            <person name="Bhattacharya S.S."/>
            <person name="Shirouzu T."/>
            <person name="Yoshinaga Y."/>
            <person name="Martin F.M."/>
            <person name="Grigoriev I.V."/>
            <person name="Hibbett D.S."/>
        </authorList>
    </citation>
    <scope>NUCLEOTIDE SEQUENCE [LARGE SCALE GENOMIC DNA]</scope>
    <source>
        <strain evidence="2 3">L-15889</strain>
    </source>
</reference>
<keyword evidence="3" id="KW-1185">Reference proteome</keyword>
<evidence type="ECO:0000256" key="1">
    <source>
        <dbReference type="SAM" id="MobiDB-lite"/>
    </source>
</evidence>
<evidence type="ECO:0000313" key="2">
    <source>
        <dbReference type="EMBL" id="KZT68847.1"/>
    </source>
</evidence>
<gene>
    <name evidence="2" type="ORF">DAEQUDRAFT_738527</name>
</gene>
<accession>A0A165Q0A6</accession>
<dbReference type="Proteomes" id="UP000076727">
    <property type="component" value="Unassembled WGS sequence"/>
</dbReference>
<dbReference type="EMBL" id="KV429063">
    <property type="protein sequence ID" value="KZT68847.1"/>
    <property type="molecule type" value="Genomic_DNA"/>
</dbReference>
<name>A0A165Q0A6_9APHY</name>